<keyword evidence="4" id="KW-1185">Reference proteome</keyword>
<evidence type="ECO:0000259" key="1">
    <source>
        <dbReference type="Pfam" id="PF01609"/>
    </source>
</evidence>
<proteinExistence type="predicted"/>
<sequence length="526" mass="60535">MGYATYFSMFIKRKKNRSGTVSIVVAEKSSGFYKEFATIGIAKSPDEIDGLLVKARVWIDREEERRHPRLDLFGDERKKCETELLSAEQMLSCITNISINGADLILDRVFDNIGFNRIEDIVFRQLVKARLAYPVSKSATVEYLKNHFDEDVSLSKIYRYLDKLSDNQHEIVQGISVMHTSKIPDGHIGVLFYDVTTLYFEADYEDDLRKTGFSKEGRHKNPQIIPGLLVSIGGYPLAYCIYEGNKYEGHTMLPVVTEFVRKYSLDDFIVVADSGLMNGNNIADLESNGYKYIIGAKIKNESKKIQEWILAQPKVNCQMIEYDKGNGQRLLVGYTDDRARKDAYNREKGIRRLEKAYNRGTLTKDNINKRGYNKFLKMEGDVKVSINYDKLEADEKWDGLKGYLTNTDIPVSEVYAAYHNLGHVERAFRISKSKIEIRPMFHFTRRRIEAHVCICFVALKVYKELERLLKLSNINMSVDKVLALAQTIVTIQVTLPQSKQTITRTMLMKRHQRIAPLFNDGFWGTH</sequence>
<dbReference type="EMBL" id="CP002544">
    <property type="protein sequence ID" value="ADY34114.1"/>
    <property type="molecule type" value="Genomic_DNA"/>
</dbReference>
<dbReference type="InterPro" id="IPR047654">
    <property type="entry name" value="IS1634_transpos"/>
</dbReference>
<dbReference type="InterPro" id="IPR012337">
    <property type="entry name" value="RNaseH-like_sf"/>
</dbReference>
<accession>F9ZAK2</accession>
<dbReference type="GO" id="GO:0006313">
    <property type="term" value="P:DNA transposition"/>
    <property type="evidence" value="ECO:0007669"/>
    <property type="project" value="InterPro"/>
</dbReference>
<dbReference type="PANTHER" id="PTHR34614:SF2">
    <property type="entry name" value="TRANSPOSASE IS4-LIKE DOMAIN-CONTAINING PROTEIN"/>
    <property type="match status" value="1"/>
</dbReference>
<organism evidence="2 4">
    <name type="scientific">Odoribacter splanchnicus (strain ATCC 29572 / DSM 20712 / CIP 104287 / JCM 15291 / NCTC 10825 / 1651/6)</name>
    <name type="common">Bacteroides splanchnicus</name>
    <dbReference type="NCBI Taxonomy" id="709991"/>
    <lineage>
        <taxon>Bacteria</taxon>
        <taxon>Pseudomonadati</taxon>
        <taxon>Bacteroidota</taxon>
        <taxon>Bacteroidia</taxon>
        <taxon>Bacteroidales</taxon>
        <taxon>Odoribacteraceae</taxon>
        <taxon>Odoribacter</taxon>
    </lineage>
</organism>
<dbReference type="STRING" id="709991.Odosp_2297"/>
<gene>
    <name evidence="2" type="ordered locus">Odosp_2297</name>
    <name evidence="3" type="ordered locus">Odosp_3154</name>
</gene>
<evidence type="ECO:0000313" key="4">
    <source>
        <dbReference type="Proteomes" id="UP000006657"/>
    </source>
</evidence>
<dbReference type="GO" id="GO:0003677">
    <property type="term" value="F:DNA binding"/>
    <property type="evidence" value="ECO:0007669"/>
    <property type="project" value="InterPro"/>
</dbReference>
<dbReference type="InterPro" id="IPR002559">
    <property type="entry name" value="Transposase_11"/>
</dbReference>
<dbReference type="NCBIfam" id="NF033559">
    <property type="entry name" value="transpos_IS1634"/>
    <property type="match status" value="1"/>
</dbReference>
<dbReference type="AlphaFoldDB" id="F9ZAK2"/>
<feature type="domain" description="Transposase IS4-like" evidence="1">
    <location>
        <begin position="220"/>
        <end position="459"/>
    </location>
</feature>
<dbReference type="EMBL" id="CP002544">
    <property type="protein sequence ID" value="ADY33293.1"/>
    <property type="molecule type" value="Genomic_DNA"/>
</dbReference>
<dbReference type="PaxDb" id="709991-Odosp_2297"/>
<dbReference type="KEGG" id="osp:Odosp_3154"/>
<dbReference type="Proteomes" id="UP000006657">
    <property type="component" value="Chromosome"/>
</dbReference>
<dbReference type="SUPFAM" id="SSF53098">
    <property type="entry name" value="Ribonuclease H-like"/>
    <property type="match status" value="1"/>
</dbReference>
<dbReference type="Pfam" id="PF01609">
    <property type="entry name" value="DDE_Tnp_1"/>
    <property type="match status" value="1"/>
</dbReference>
<dbReference type="KEGG" id="osp:Odosp_2297"/>
<dbReference type="PANTHER" id="PTHR34614">
    <property type="match status" value="1"/>
</dbReference>
<evidence type="ECO:0000313" key="2">
    <source>
        <dbReference type="EMBL" id="ADY33293.1"/>
    </source>
</evidence>
<dbReference type="eggNOG" id="COG5421">
    <property type="taxonomic scope" value="Bacteria"/>
</dbReference>
<name>F9ZAK2_ODOSD</name>
<dbReference type="GO" id="GO:0004803">
    <property type="term" value="F:transposase activity"/>
    <property type="evidence" value="ECO:0007669"/>
    <property type="project" value="InterPro"/>
</dbReference>
<evidence type="ECO:0000313" key="3">
    <source>
        <dbReference type="EMBL" id="ADY34114.1"/>
    </source>
</evidence>
<dbReference type="HOGENOM" id="CLU_022426_1_1_10"/>
<protein>
    <submittedName>
        <fullName evidence="2">Transposase IS4 family protein</fullName>
    </submittedName>
</protein>
<reference evidence="2 4" key="1">
    <citation type="journal article" date="2011" name="Stand. Genomic Sci.">
        <title>Complete genome sequence of Odoribacter splanchnicus type strain (1651/6).</title>
        <authorList>
            <consortium name="US DOE Joint Genome Institute (JGI-PGF)"/>
            <person name="Goker M."/>
            <person name="Gronow S."/>
            <person name="Zeytun A."/>
            <person name="Nolan M."/>
            <person name="Lucas S."/>
            <person name="Lapidus A."/>
            <person name="Hammon N."/>
            <person name="Deshpande S."/>
            <person name="Cheng J.F."/>
            <person name="Pitluck S."/>
            <person name="Liolios K."/>
            <person name="Pagani I."/>
            <person name="Ivanova N."/>
            <person name="Mavromatis K."/>
            <person name="Ovchinikova G."/>
            <person name="Pati A."/>
            <person name="Tapia R."/>
            <person name="Han C."/>
            <person name="Goodwin L."/>
            <person name="Chen A."/>
            <person name="Palaniappan K."/>
            <person name="Land M."/>
            <person name="Hauser L."/>
            <person name="Jeffries C.D."/>
            <person name="Brambilla E.M."/>
            <person name="Rohde M."/>
            <person name="Detter J.C."/>
            <person name="Woyke T."/>
            <person name="Bristow J."/>
            <person name="Markowitz V."/>
            <person name="Hugenholtz P."/>
            <person name="Eisen J.A."/>
            <person name="Kyrpides N.C."/>
            <person name="Klenk H.P."/>
        </authorList>
    </citation>
    <scope>NUCLEOTIDE SEQUENCE [LARGE SCALE GENOMIC DNA]</scope>
    <source>
        <strain evidence="4">ATCC 29572 / DSM 20712 / JCM 15291 / NCTC 10825 / 1651/6</strain>
        <strain evidence="2">DSM 20712</strain>
    </source>
</reference>